<dbReference type="InterPro" id="IPR042099">
    <property type="entry name" value="ANL_N_sf"/>
</dbReference>
<dbReference type="HOGENOM" id="CLU_035301_5_2_11"/>
<protein>
    <submittedName>
        <fullName evidence="1">AMP-dependent synthetase and ligase</fullName>
    </submittedName>
</protein>
<sequence length="425" mass="48600">MFLREALYVPVTLIRQYAPAGTLERRKLRWINEMLAFAAERVPFYRDYDLYSRHPLQDLSELTTLPVLRKETLRNRPQEDFLAEGTDRSGWRDFQTSGSTGRRVLVRHDGRSHDYHLAACFRRFLATGRYLPTYRLSHLRPYEGPPRFFEKFKLFRRHTVLTRRPMDEIKAELLGNRPQVLIGWPVHLRELLRSLSAGELAQLRRTLKLVFTESELLTPQLRAQFTESFGVPVFDEYSAFEVLNVYFECSRGGRHISEDRVHVEVVDDDGRPLPEGAEGRLLVTAYMERAMPLVRYAIGDIGRINPDRCPCGRTFRTLELTRGRADDVVVLADGRKLYADTFMWISAWHPGVAECFVHQDAAGRVRMSVVLDPEADPEPVLDAVRAELFVLANGPFELELVIAEALPVSAGGKGKLVASEYLAGV</sequence>
<dbReference type="KEGG" id="afs:AFR_38945"/>
<accession>U5WA47</accession>
<dbReference type="Proteomes" id="UP000017746">
    <property type="component" value="Chromosome"/>
</dbReference>
<dbReference type="SUPFAM" id="SSF56801">
    <property type="entry name" value="Acetyl-CoA synthetase-like"/>
    <property type="match status" value="1"/>
</dbReference>
<dbReference type="RefSeq" id="WP_023562377.1">
    <property type="nucleotide sequence ID" value="NC_022657.1"/>
</dbReference>
<dbReference type="PANTHER" id="PTHR36932:SF1">
    <property type="entry name" value="CAPSULAR POLYSACCHARIDE BIOSYNTHESIS PROTEIN"/>
    <property type="match status" value="1"/>
</dbReference>
<name>U5WA47_9ACTN</name>
<dbReference type="eggNOG" id="COG1541">
    <property type="taxonomic scope" value="Bacteria"/>
</dbReference>
<proteinExistence type="predicted"/>
<dbReference type="AlphaFoldDB" id="U5WA47"/>
<keyword evidence="1" id="KW-0436">Ligase</keyword>
<evidence type="ECO:0000313" key="2">
    <source>
        <dbReference type="Proteomes" id="UP000017746"/>
    </source>
</evidence>
<dbReference type="STRING" id="1246995.AFR_38945"/>
<dbReference type="PATRIC" id="fig|1246995.3.peg.7882"/>
<dbReference type="OrthoDB" id="580775at2"/>
<dbReference type="GO" id="GO:0016874">
    <property type="term" value="F:ligase activity"/>
    <property type="evidence" value="ECO:0007669"/>
    <property type="project" value="UniProtKB-KW"/>
</dbReference>
<dbReference type="InterPro" id="IPR053158">
    <property type="entry name" value="CapK_Type1_Caps_Biosynth"/>
</dbReference>
<organism evidence="1 2">
    <name type="scientific">Actinoplanes friuliensis DSM 7358</name>
    <dbReference type="NCBI Taxonomy" id="1246995"/>
    <lineage>
        <taxon>Bacteria</taxon>
        <taxon>Bacillati</taxon>
        <taxon>Actinomycetota</taxon>
        <taxon>Actinomycetes</taxon>
        <taxon>Micromonosporales</taxon>
        <taxon>Micromonosporaceae</taxon>
        <taxon>Actinoplanes</taxon>
    </lineage>
</organism>
<gene>
    <name evidence="1" type="ORF">AFR_38945</name>
</gene>
<dbReference type="Gene3D" id="3.40.50.12780">
    <property type="entry name" value="N-terminal domain of ligase-like"/>
    <property type="match status" value="1"/>
</dbReference>
<dbReference type="EMBL" id="CP006272">
    <property type="protein sequence ID" value="AGZ46043.1"/>
    <property type="molecule type" value="Genomic_DNA"/>
</dbReference>
<keyword evidence="2" id="KW-1185">Reference proteome</keyword>
<evidence type="ECO:0000313" key="1">
    <source>
        <dbReference type="EMBL" id="AGZ46043.1"/>
    </source>
</evidence>
<dbReference type="PANTHER" id="PTHR36932">
    <property type="entry name" value="CAPSULAR POLYSACCHARIDE BIOSYNTHESIS PROTEIN"/>
    <property type="match status" value="1"/>
</dbReference>
<reference evidence="1 2" key="1">
    <citation type="journal article" date="2014" name="J. Biotechnol.">
        <title>Complete genome sequence of the actinobacterium Actinoplanes friuliensis HAG 010964, producer of the lipopeptide antibiotic friulimycin.</title>
        <authorList>
            <person name="Ruckert C."/>
            <person name="Szczepanowski R."/>
            <person name="Albersmeier A."/>
            <person name="Goesmann A."/>
            <person name="Fischer N."/>
            <person name="Steinkamper A."/>
            <person name="Puhler A."/>
            <person name="Biener R."/>
            <person name="Schwartz D."/>
            <person name="Kalinowski J."/>
        </authorList>
    </citation>
    <scope>NUCLEOTIDE SEQUENCE [LARGE SCALE GENOMIC DNA]</scope>
    <source>
        <strain evidence="1 2">DSM 7358</strain>
    </source>
</reference>